<dbReference type="EnsemblPlants" id="QL10p061553:mrna">
    <property type="protein sequence ID" value="QL10p061553:mrna"/>
    <property type="gene ID" value="QL10p061553"/>
</dbReference>
<dbReference type="AlphaFoldDB" id="A0A7N2MUG2"/>
<dbReference type="Proteomes" id="UP000594261">
    <property type="component" value="Chromosome 10"/>
</dbReference>
<dbReference type="PANTHER" id="PTHR33836">
    <property type="entry name" value="LOW-TEMPERATURE-INDUCED 65 KDA PROTEIN-RELATED"/>
    <property type="match status" value="1"/>
</dbReference>
<dbReference type="EMBL" id="LRBV02000010">
    <property type="status" value="NOT_ANNOTATED_CDS"/>
    <property type="molecule type" value="Genomic_DNA"/>
</dbReference>
<organism evidence="2 3">
    <name type="scientific">Quercus lobata</name>
    <name type="common">Valley oak</name>
    <dbReference type="NCBI Taxonomy" id="97700"/>
    <lineage>
        <taxon>Eukaryota</taxon>
        <taxon>Viridiplantae</taxon>
        <taxon>Streptophyta</taxon>
        <taxon>Embryophyta</taxon>
        <taxon>Tracheophyta</taxon>
        <taxon>Spermatophyta</taxon>
        <taxon>Magnoliopsida</taxon>
        <taxon>eudicotyledons</taxon>
        <taxon>Gunneridae</taxon>
        <taxon>Pentapetalae</taxon>
        <taxon>rosids</taxon>
        <taxon>fabids</taxon>
        <taxon>Fagales</taxon>
        <taxon>Fagaceae</taxon>
        <taxon>Quercus</taxon>
    </lineage>
</organism>
<proteinExistence type="predicted"/>
<name>A0A7N2MUG2_QUELO</name>
<dbReference type="InParanoid" id="A0A7N2MUG2"/>
<reference evidence="2 3" key="1">
    <citation type="journal article" date="2016" name="G3 (Bethesda)">
        <title>First Draft Assembly and Annotation of the Genome of a California Endemic Oak Quercus lobata Nee (Fagaceae).</title>
        <authorList>
            <person name="Sork V.L."/>
            <person name="Fitz-Gibbon S.T."/>
            <person name="Puiu D."/>
            <person name="Crepeau M."/>
            <person name="Gugger P.F."/>
            <person name="Sherman R."/>
            <person name="Stevens K."/>
            <person name="Langley C.H."/>
            <person name="Pellegrini M."/>
            <person name="Salzberg S.L."/>
        </authorList>
    </citation>
    <scope>NUCLEOTIDE SEQUENCE [LARGE SCALE GENOMIC DNA]</scope>
    <source>
        <strain evidence="2 3">cv. SW786</strain>
    </source>
</reference>
<protein>
    <recommendedName>
        <fullName evidence="1">LTI65/LTI78 PGEED repeat domain-containing protein</fullName>
    </recommendedName>
</protein>
<accession>A0A7N2MUG2</accession>
<reference evidence="2" key="2">
    <citation type="submission" date="2021-01" db="UniProtKB">
        <authorList>
            <consortium name="EnsemblPlants"/>
        </authorList>
    </citation>
    <scope>IDENTIFICATION</scope>
</reference>
<evidence type="ECO:0000313" key="2">
    <source>
        <dbReference type="EnsemblPlants" id="QL10p061553:mrna"/>
    </source>
</evidence>
<keyword evidence="3" id="KW-1185">Reference proteome</keyword>
<sequence>MENTSKGRILRTLKTLTSLTTLTEEFDDFDDYDDDRDDYMQEDGIFENNQLDDNRCREQELLLLISNTGGAPFLWKARWKYPRMAVEARCLLLAALGNSFDVTTTGNFFFISEYFSNVKDASRLFEAGVTFYLFKNRSSGARVLLPTSKAGGTITFHGKLNEELKLELVSNFQSNCFIEIYFGHPSYPNYYSCTSAQSGSRFTLFQISSQVTAIKFIYMLMCTNACSKWLPTSSSTTFGKDLDPEGICSSLQEMSSHQIEEGQEFETYSQQKKRNQDVSTTPSWVVRLDDDEDEEDPEFYGAPAFESRLAPEGYKETTRHNPRAIHKNFRKHLSLLRYQKFRVLSTNLLSLLLLKEESKIIRVSKYGYKVVSMKEYLMHKLEPREDVLSPVISKAMSPKRAPGDMGVD</sequence>
<evidence type="ECO:0000259" key="1">
    <source>
        <dbReference type="Pfam" id="PF23399"/>
    </source>
</evidence>
<evidence type="ECO:0000313" key="3">
    <source>
        <dbReference type="Proteomes" id="UP000594261"/>
    </source>
</evidence>
<dbReference type="InterPro" id="IPR057059">
    <property type="entry name" value="LTI65/LTI78_PGEED"/>
</dbReference>
<feature type="domain" description="LTI65/LTI78 PGEED repeat" evidence="1">
    <location>
        <begin position="369"/>
        <end position="396"/>
    </location>
</feature>
<dbReference type="GO" id="GO:0009737">
    <property type="term" value="P:response to abscisic acid"/>
    <property type="evidence" value="ECO:0007669"/>
    <property type="project" value="InterPro"/>
</dbReference>
<dbReference type="PANTHER" id="PTHR33836:SF7">
    <property type="entry name" value="LOW-TEMPERATURE-INDUCED PROTEIN"/>
    <property type="match status" value="1"/>
</dbReference>
<dbReference type="Gramene" id="QL10p061553:mrna">
    <property type="protein sequence ID" value="QL10p061553:mrna"/>
    <property type="gene ID" value="QL10p061553"/>
</dbReference>
<dbReference type="Pfam" id="PF23399">
    <property type="entry name" value="LTI65_PGEED"/>
    <property type="match status" value="1"/>
</dbReference>
<dbReference type="InterPro" id="IPR037491">
    <property type="entry name" value="LTI78/LTI65"/>
</dbReference>